<dbReference type="InterPro" id="IPR006157">
    <property type="entry name" value="FolB_dom"/>
</dbReference>
<evidence type="ECO:0000259" key="1">
    <source>
        <dbReference type="SMART" id="SM00905"/>
    </source>
</evidence>
<proteinExistence type="predicted"/>
<dbReference type="SMART" id="SM00905">
    <property type="entry name" value="FolB"/>
    <property type="match status" value="1"/>
</dbReference>
<sequence length="126" mass="14505">MGIITQDVALQEVRFFSPIGYYAEERLLGNEFFVDFCVTFPYEEGDAEALTQTLNYEELYAILRDVMQKERKLLESAAKEIMDISRSRYAFANKIMVSIRKTTPPFGVDHIHTRVSLTYSAESIGF</sequence>
<feature type="domain" description="Dihydroneopterin aldolase/epimerase" evidence="1">
    <location>
        <begin position="8"/>
        <end position="121"/>
    </location>
</feature>
<comment type="caution">
    <text evidence="2">The sequence shown here is derived from an EMBL/GenBank/DDBJ whole genome shotgun (WGS) entry which is preliminary data.</text>
</comment>
<dbReference type="OrthoDB" id="9803748at2"/>
<name>A0A4V3E198_9SPHI</name>
<dbReference type="EMBL" id="SNZV01000006">
    <property type="protein sequence ID" value="TDS12418.1"/>
    <property type="molecule type" value="Genomic_DNA"/>
</dbReference>
<dbReference type="GO" id="GO:0006760">
    <property type="term" value="P:folic acid-containing compound metabolic process"/>
    <property type="evidence" value="ECO:0007669"/>
    <property type="project" value="InterPro"/>
</dbReference>
<dbReference type="Pfam" id="PF02152">
    <property type="entry name" value="FolB"/>
    <property type="match status" value="1"/>
</dbReference>
<gene>
    <name evidence="2" type="ORF">B0I21_106276</name>
</gene>
<dbReference type="GO" id="GO:0004150">
    <property type="term" value="F:dihydroneopterin aldolase activity"/>
    <property type="evidence" value="ECO:0007669"/>
    <property type="project" value="InterPro"/>
</dbReference>
<dbReference type="AlphaFoldDB" id="A0A4V3E198"/>
<reference evidence="2 3" key="1">
    <citation type="submission" date="2019-03" db="EMBL/GenBank/DDBJ databases">
        <title>Genomic Encyclopedia of Type Strains, Phase III (KMG-III): the genomes of soil and plant-associated and newly described type strains.</title>
        <authorList>
            <person name="Whitman W."/>
        </authorList>
    </citation>
    <scope>NUCLEOTIDE SEQUENCE [LARGE SCALE GENOMIC DNA]</scope>
    <source>
        <strain evidence="2 3">CGMCC 1.12801</strain>
    </source>
</reference>
<accession>A0A4V3E198</accession>
<evidence type="ECO:0000313" key="3">
    <source>
        <dbReference type="Proteomes" id="UP000294752"/>
    </source>
</evidence>
<dbReference type="SUPFAM" id="SSF55620">
    <property type="entry name" value="Tetrahydrobiopterin biosynthesis enzymes-like"/>
    <property type="match status" value="1"/>
</dbReference>
<evidence type="ECO:0000313" key="2">
    <source>
        <dbReference type="EMBL" id="TDS12418.1"/>
    </source>
</evidence>
<dbReference type="InterPro" id="IPR043133">
    <property type="entry name" value="GTP-CH-I_C/QueF"/>
</dbReference>
<protein>
    <submittedName>
        <fullName evidence="2">Dihydroneopterin aldolase</fullName>
    </submittedName>
</protein>
<dbReference type="Proteomes" id="UP000294752">
    <property type="component" value="Unassembled WGS sequence"/>
</dbReference>
<organism evidence="2 3">
    <name type="scientific">Sphingobacterium paludis</name>
    <dbReference type="NCBI Taxonomy" id="1476465"/>
    <lineage>
        <taxon>Bacteria</taxon>
        <taxon>Pseudomonadati</taxon>
        <taxon>Bacteroidota</taxon>
        <taxon>Sphingobacteriia</taxon>
        <taxon>Sphingobacteriales</taxon>
        <taxon>Sphingobacteriaceae</taxon>
        <taxon>Sphingobacterium</taxon>
    </lineage>
</organism>
<dbReference type="Gene3D" id="3.30.1130.10">
    <property type="match status" value="1"/>
</dbReference>
<dbReference type="RefSeq" id="WP_133641037.1">
    <property type="nucleotide sequence ID" value="NZ_SNZV01000006.1"/>
</dbReference>
<keyword evidence="3" id="KW-1185">Reference proteome</keyword>